<dbReference type="PROSITE" id="PS50893">
    <property type="entry name" value="ABC_TRANSPORTER_2"/>
    <property type="match status" value="2"/>
</dbReference>
<proteinExistence type="inferred from homology"/>
<organism evidence="8 9">
    <name type="scientific">Ancylobacter novellus</name>
    <name type="common">Thiobacillus novellus</name>
    <dbReference type="NCBI Taxonomy" id="921"/>
    <lineage>
        <taxon>Bacteria</taxon>
        <taxon>Pseudomonadati</taxon>
        <taxon>Pseudomonadota</taxon>
        <taxon>Alphaproteobacteria</taxon>
        <taxon>Hyphomicrobiales</taxon>
        <taxon>Xanthobacteraceae</taxon>
        <taxon>Ancylobacter</taxon>
    </lineage>
</organism>
<feature type="domain" description="ABC transporter" evidence="7">
    <location>
        <begin position="271"/>
        <end position="490"/>
    </location>
</feature>
<gene>
    <name evidence="8" type="ORF">DI549_16665</name>
</gene>
<dbReference type="InterPro" id="IPR027417">
    <property type="entry name" value="P-loop_NTPase"/>
</dbReference>
<reference evidence="8 9" key="1">
    <citation type="submission" date="2017-08" db="EMBL/GenBank/DDBJ databases">
        <title>Infants hospitalized years apart are colonized by the same room-sourced microbial strains.</title>
        <authorList>
            <person name="Brooks B."/>
            <person name="Olm M.R."/>
            <person name="Firek B.A."/>
            <person name="Baker R."/>
            <person name="Thomas B.C."/>
            <person name="Morowitz M.J."/>
            <person name="Banfield J.F."/>
        </authorList>
    </citation>
    <scope>NUCLEOTIDE SEQUENCE [LARGE SCALE GENOMIC DNA]</scope>
    <source>
        <strain evidence="8">S2_005_001_R2_27</strain>
    </source>
</reference>
<evidence type="ECO:0000256" key="2">
    <source>
        <dbReference type="ARBA" id="ARBA00022448"/>
    </source>
</evidence>
<dbReference type="AlphaFoldDB" id="A0A2W5QWI9"/>
<sequence length="497" mass="52596">MPAISSANREPRAGAASSVPLIATRAIAKHYGAVRALVGVDFVLAPGEVVGLVGHNGAGKSTLMNVLAGTVQRSSGAFRYDGADIDTWGAREAQAGGLRCIFQELSLCANLTATENTRIIHASLKGFGWRRRARALITSALDDIFPGHGIDPDRKVADLAIGERQMVEIARAFTQTSVPVRAVILDEPTSALGHTPTEQLLAHIRKAAAGGIACILITHRLNEILAVSDRVTVMMDGAVVADRPSAGLTRSDLVTMMGSIEAHGGTGRTVIPASDGAIVVDHAGRDGADRPIRARCGEIIGFAGLDGHGQRDRLRAIYAATSNVPVAYVAGDRGTEGVFALWSIADNLTIRSLKALQRGGFVVPQAARALAEQWAARLKVKAPDVDTPILSLSGGNQQKVLFARALASDAEVVLLDDPMRGVDVGTKQEVYALIRAEADKGRSFVWYTTEMDELTNCDRLYVFREGRVVEEIPGAQINHARILEASFGGAQTGGSHG</sequence>
<dbReference type="InterPro" id="IPR003593">
    <property type="entry name" value="AAA+_ATPase"/>
</dbReference>
<evidence type="ECO:0000256" key="5">
    <source>
        <dbReference type="ARBA" id="ARBA00022741"/>
    </source>
</evidence>
<feature type="domain" description="ABC transporter" evidence="7">
    <location>
        <begin position="22"/>
        <end position="261"/>
    </location>
</feature>
<dbReference type="PANTHER" id="PTHR43790">
    <property type="entry name" value="CARBOHYDRATE TRANSPORT ATP-BINDING PROTEIN MG119-RELATED"/>
    <property type="match status" value="1"/>
</dbReference>
<dbReference type="Proteomes" id="UP000248887">
    <property type="component" value="Unassembled WGS sequence"/>
</dbReference>
<keyword evidence="3" id="KW-0762">Sugar transport</keyword>
<dbReference type="PANTHER" id="PTHR43790:SF9">
    <property type="entry name" value="GALACTOFURANOSE TRANSPORTER ATP-BINDING PROTEIN YTFR"/>
    <property type="match status" value="1"/>
</dbReference>
<dbReference type="Pfam" id="PF00005">
    <property type="entry name" value="ABC_tran"/>
    <property type="match status" value="2"/>
</dbReference>
<evidence type="ECO:0000313" key="9">
    <source>
        <dbReference type="Proteomes" id="UP000248887"/>
    </source>
</evidence>
<dbReference type="InterPro" id="IPR017871">
    <property type="entry name" value="ABC_transporter-like_CS"/>
</dbReference>
<dbReference type="InterPro" id="IPR050107">
    <property type="entry name" value="ABC_carbohydrate_import_ATPase"/>
</dbReference>
<dbReference type="EMBL" id="QFQD01000061">
    <property type="protein sequence ID" value="PZQ80579.1"/>
    <property type="molecule type" value="Genomic_DNA"/>
</dbReference>
<keyword evidence="6 8" id="KW-0067">ATP-binding</keyword>
<dbReference type="GO" id="GO:0016887">
    <property type="term" value="F:ATP hydrolysis activity"/>
    <property type="evidence" value="ECO:0007669"/>
    <property type="project" value="InterPro"/>
</dbReference>
<evidence type="ECO:0000256" key="6">
    <source>
        <dbReference type="ARBA" id="ARBA00022840"/>
    </source>
</evidence>
<dbReference type="PROSITE" id="PS00211">
    <property type="entry name" value="ABC_TRANSPORTER_1"/>
    <property type="match status" value="1"/>
</dbReference>
<keyword evidence="4" id="KW-0677">Repeat</keyword>
<evidence type="ECO:0000256" key="3">
    <source>
        <dbReference type="ARBA" id="ARBA00022597"/>
    </source>
</evidence>
<dbReference type="GO" id="GO:0005524">
    <property type="term" value="F:ATP binding"/>
    <property type="evidence" value="ECO:0007669"/>
    <property type="project" value="UniProtKB-KW"/>
</dbReference>
<accession>A0A2W5QWI9</accession>
<keyword evidence="2" id="KW-0813">Transport</keyword>
<dbReference type="SUPFAM" id="SSF52540">
    <property type="entry name" value="P-loop containing nucleoside triphosphate hydrolases"/>
    <property type="match status" value="2"/>
</dbReference>
<dbReference type="InterPro" id="IPR003439">
    <property type="entry name" value="ABC_transporter-like_ATP-bd"/>
</dbReference>
<keyword evidence="5" id="KW-0547">Nucleotide-binding</keyword>
<protein>
    <submittedName>
        <fullName evidence="8">ABC transporter ATP-binding protein</fullName>
    </submittedName>
</protein>
<evidence type="ECO:0000313" key="8">
    <source>
        <dbReference type="EMBL" id="PZQ80579.1"/>
    </source>
</evidence>
<comment type="caution">
    <text evidence="8">The sequence shown here is derived from an EMBL/GenBank/DDBJ whole genome shotgun (WGS) entry which is preliminary data.</text>
</comment>
<evidence type="ECO:0000256" key="4">
    <source>
        <dbReference type="ARBA" id="ARBA00022737"/>
    </source>
</evidence>
<evidence type="ECO:0000259" key="7">
    <source>
        <dbReference type="PROSITE" id="PS50893"/>
    </source>
</evidence>
<dbReference type="CDD" id="cd03216">
    <property type="entry name" value="ABC_Carb_Monos_I"/>
    <property type="match status" value="1"/>
</dbReference>
<name>A0A2W5QWI9_ANCNO</name>
<dbReference type="SMART" id="SM00382">
    <property type="entry name" value="AAA"/>
    <property type="match status" value="2"/>
</dbReference>
<evidence type="ECO:0000256" key="1">
    <source>
        <dbReference type="ARBA" id="ARBA00005417"/>
    </source>
</evidence>
<dbReference type="Gene3D" id="3.40.50.300">
    <property type="entry name" value="P-loop containing nucleotide triphosphate hydrolases"/>
    <property type="match status" value="2"/>
</dbReference>
<comment type="similarity">
    <text evidence="1">Belongs to the ABC transporter superfamily.</text>
</comment>